<evidence type="ECO:0000256" key="1">
    <source>
        <dbReference type="SAM" id="MobiDB-lite"/>
    </source>
</evidence>
<feature type="region of interest" description="Disordered" evidence="1">
    <location>
        <begin position="1"/>
        <end position="33"/>
    </location>
</feature>
<protein>
    <submittedName>
        <fullName evidence="2">Uncharacterized protein</fullName>
    </submittedName>
</protein>
<name>A0A7R9NZU6_9NEOP</name>
<dbReference type="AlphaFoldDB" id="A0A7R9NZU6"/>
<reference evidence="2" key="1">
    <citation type="submission" date="2020-11" db="EMBL/GenBank/DDBJ databases">
        <authorList>
            <person name="Tran Van P."/>
        </authorList>
    </citation>
    <scope>NUCLEOTIDE SEQUENCE</scope>
</reference>
<sequence>MISCLHATSCSPGEGPDQLDPGPPSVKPTAGSSQMCHIHFSGLDDRIRVAIPVQPSEPHVRRYHPRNQPFKFDAFLARLQWSRRPSPPSSATSCCPGLVTALRESRYTVNSRFYDPGNNVPLKDNAAAELLEWYHVRTYRPVEEVVHCPPETLPLFPELLVPTRGKPSLRRRGRRVLTRVRENRIIGSTWRRPSDSGGSRLRDVVKEGMRLRRGRMLPPDIFDGGTGISSSLQIHGRCQ</sequence>
<gene>
    <name evidence="2" type="ORF">TTEB3V08_LOCUS10107</name>
</gene>
<proteinExistence type="predicted"/>
<dbReference type="EMBL" id="OE005753">
    <property type="protein sequence ID" value="CAD7462213.1"/>
    <property type="molecule type" value="Genomic_DNA"/>
</dbReference>
<organism evidence="2">
    <name type="scientific">Timema tahoe</name>
    <dbReference type="NCBI Taxonomy" id="61484"/>
    <lineage>
        <taxon>Eukaryota</taxon>
        <taxon>Metazoa</taxon>
        <taxon>Ecdysozoa</taxon>
        <taxon>Arthropoda</taxon>
        <taxon>Hexapoda</taxon>
        <taxon>Insecta</taxon>
        <taxon>Pterygota</taxon>
        <taxon>Neoptera</taxon>
        <taxon>Polyneoptera</taxon>
        <taxon>Phasmatodea</taxon>
        <taxon>Timematodea</taxon>
        <taxon>Timematoidea</taxon>
        <taxon>Timematidae</taxon>
        <taxon>Timema</taxon>
    </lineage>
</organism>
<evidence type="ECO:0000313" key="2">
    <source>
        <dbReference type="EMBL" id="CAD7462213.1"/>
    </source>
</evidence>
<accession>A0A7R9NZU6</accession>
<feature type="compositionally biased region" description="Polar residues" evidence="1">
    <location>
        <begin position="1"/>
        <end position="11"/>
    </location>
</feature>